<dbReference type="RefSeq" id="WP_229923214.1">
    <property type="nucleotide sequence ID" value="NZ_BNBN01000002.1"/>
</dbReference>
<feature type="transmembrane region" description="Helical" evidence="2">
    <location>
        <begin position="53"/>
        <end position="74"/>
    </location>
</feature>
<feature type="compositionally biased region" description="Gly residues" evidence="1">
    <location>
        <begin position="198"/>
        <end position="209"/>
    </location>
</feature>
<gene>
    <name evidence="3" type="ORF">HNQ79_000729</name>
</gene>
<keyword evidence="4" id="KW-1185">Reference proteome</keyword>
<feature type="compositionally biased region" description="Pro residues" evidence="1">
    <location>
        <begin position="297"/>
        <end position="309"/>
    </location>
</feature>
<feature type="region of interest" description="Disordered" evidence="1">
    <location>
        <begin position="172"/>
        <end position="309"/>
    </location>
</feature>
<reference evidence="3 4" key="1">
    <citation type="submission" date="2020-08" db="EMBL/GenBank/DDBJ databases">
        <title>Genomic Encyclopedia of Type Strains, Phase IV (KMG-IV): sequencing the most valuable type-strain genomes for metagenomic binning, comparative biology and taxonomic classification.</title>
        <authorList>
            <person name="Goeker M."/>
        </authorList>
    </citation>
    <scope>NUCLEOTIDE SEQUENCE [LARGE SCALE GENOMIC DNA]</scope>
    <source>
        <strain evidence="3 4">DSM 40141</strain>
    </source>
</reference>
<evidence type="ECO:0000313" key="3">
    <source>
        <dbReference type="EMBL" id="MBB6434281.1"/>
    </source>
</evidence>
<protein>
    <submittedName>
        <fullName evidence="3">Uncharacterized protein</fullName>
    </submittedName>
</protein>
<keyword evidence="2" id="KW-1133">Transmembrane helix</keyword>
<feature type="region of interest" description="Disordered" evidence="1">
    <location>
        <begin position="111"/>
        <end position="134"/>
    </location>
</feature>
<evidence type="ECO:0000313" key="4">
    <source>
        <dbReference type="Proteomes" id="UP000540423"/>
    </source>
</evidence>
<dbReference type="Proteomes" id="UP000540423">
    <property type="component" value="Unassembled WGS sequence"/>
</dbReference>
<feature type="compositionally biased region" description="Gly residues" evidence="1">
    <location>
        <begin position="274"/>
        <end position="287"/>
    </location>
</feature>
<dbReference type="AlphaFoldDB" id="A0A7X0LNV8"/>
<proteinExistence type="predicted"/>
<name>A0A7X0LNV8_9ACTN</name>
<feature type="compositionally biased region" description="Low complexity" evidence="1">
    <location>
        <begin position="210"/>
        <end position="240"/>
    </location>
</feature>
<keyword evidence="2" id="KW-0812">Transmembrane</keyword>
<organism evidence="3 4">
    <name type="scientific">Streptomyces candidus</name>
    <dbReference type="NCBI Taxonomy" id="67283"/>
    <lineage>
        <taxon>Bacteria</taxon>
        <taxon>Bacillati</taxon>
        <taxon>Actinomycetota</taxon>
        <taxon>Actinomycetes</taxon>
        <taxon>Kitasatosporales</taxon>
        <taxon>Streptomycetaceae</taxon>
        <taxon>Streptomyces</taxon>
    </lineage>
</organism>
<feature type="compositionally biased region" description="Gly residues" evidence="1">
    <location>
        <begin position="172"/>
        <end position="183"/>
    </location>
</feature>
<comment type="caution">
    <text evidence="3">The sequence shown here is derived from an EMBL/GenBank/DDBJ whole genome shotgun (WGS) entry which is preliminary data.</text>
</comment>
<evidence type="ECO:0000256" key="1">
    <source>
        <dbReference type="SAM" id="MobiDB-lite"/>
    </source>
</evidence>
<dbReference type="EMBL" id="JACHEM010000002">
    <property type="protein sequence ID" value="MBB6434281.1"/>
    <property type="molecule type" value="Genomic_DNA"/>
</dbReference>
<sequence length="309" mass="30352">MRKQGLEMNKKLDTDAEPTKRRIDLSVAQVAGSAVAAVVAAVLASQLGVYGTVIGAGVVSVVATSGGTIFQHVFKRTGEQLREVTVHAKPKGRPAHGDDATRVLRTVEVPTGLGEGQLPGDGEFTDPTVHGSRKRGWKRSVIAAAVVFAVAMGGITTYELVSHETLGGAQGTSVGGALRGGSGKKAPPAEQPPATTGPGHGTSGTGGTPDPGTGKQSPDAGTATGGQTPDPGATTTPDPGGSDESATDGGGTRPPAPPATQTPEGGDRSDSAGTDGGGTDGGSTDGRGGQDGDRPLPDAPPAPGPTSAP</sequence>
<evidence type="ECO:0000256" key="2">
    <source>
        <dbReference type="SAM" id="Phobius"/>
    </source>
</evidence>
<accession>A0A7X0LNV8</accession>
<feature type="transmembrane region" description="Helical" evidence="2">
    <location>
        <begin position="141"/>
        <end position="161"/>
    </location>
</feature>
<keyword evidence="2" id="KW-0472">Membrane</keyword>
<feature type="transmembrane region" description="Helical" evidence="2">
    <location>
        <begin position="27"/>
        <end position="47"/>
    </location>
</feature>